<geneLocation type="mitochondrion" evidence="1"/>
<accession>A0A6B9XXQ3</accession>
<gene>
    <name evidence="1" type="primary">orf06931</name>
    <name evidence="1" type="ORF">Q903MT_gene6877</name>
</gene>
<organism evidence="1">
    <name type="scientific">Picea sitchensis</name>
    <name type="common">Sitka spruce</name>
    <name type="synonym">Pinus sitchensis</name>
    <dbReference type="NCBI Taxonomy" id="3332"/>
    <lineage>
        <taxon>Eukaryota</taxon>
        <taxon>Viridiplantae</taxon>
        <taxon>Streptophyta</taxon>
        <taxon>Embryophyta</taxon>
        <taxon>Tracheophyta</taxon>
        <taxon>Spermatophyta</taxon>
        <taxon>Pinopsida</taxon>
        <taxon>Pinidae</taxon>
        <taxon>Conifers I</taxon>
        <taxon>Pinales</taxon>
        <taxon>Pinaceae</taxon>
        <taxon>Picea</taxon>
    </lineage>
</organism>
<reference evidence="1" key="1">
    <citation type="submission" date="2019-03" db="EMBL/GenBank/DDBJ databases">
        <title>Largest Complete Mitochondrial Genome of a Gymnosperm, Sitka Spruce (Picea sitchensis), Indicates Complex Physical Structure.</title>
        <authorList>
            <person name="Jackman S.D."/>
            <person name="Coombe L."/>
            <person name="Warren R."/>
            <person name="Kirk H."/>
            <person name="Trinh E."/>
            <person name="McLeod T."/>
            <person name="Pleasance S."/>
            <person name="Pandoh P."/>
            <person name="Zhao Y."/>
            <person name="Coope R."/>
            <person name="Bousquet J."/>
            <person name="Bohlmann J.C."/>
            <person name="Jones S.J.M."/>
            <person name="Birol I."/>
        </authorList>
    </citation>
    <scope>NUCLEOTIDE SEQUENCE</scope>
    <source>
        <strain evidence="1">Q903</strain>
    </source>
</reference>
<evidence type="ECO:0000313" key="1">
    <source>
        <dbReference type="EMBL" id="QHR92829.1"/>
    </source>
</evidence>
<dbReference type="EMBL" id="MK697706">
    <property type="protein sequence ID" value="QHR92829.1"/>
    <property type="molecule type" value="Genomic_DNA"/>
</dbReference>
<proteinExistence type="predicted"/>
<protein>
    <submittedName>
        <fullName evidence="1">Uncharacterized protein</fullName>
    </submittedName>
</protein>
<name>A0A6B9XXQ3_PICSI</name>
<sequence length="85" mass="9547">MMIKAQLQDFLGTCGCWEDPDLTLFLIIEGEKMFDHAQEGIVRCPLSGRYTWVTRVADADANGRNPVKSPVEELNMALTAEFPFP</sequence>
<dbReference type="AlphaFoldDB" id="A0A6B9XXQ3"/>
<keyword evidence="1" id="KW-0496">Mitochondrion</keyword>